<evidence type="ECO:0000313" key="8">
    <source>
        <dbReference type="EMBL" id="SEE85020.1"/>
    </source>
</evidence>
<feature type="site" description="Participates in a stacking interaction with the thymidine ring of dTDP-4-oxo-6-deoxyglucose" evidence="6">
    <location>
        <position position="143"/>
    </location>
</feature>
<reference evidence="8" key="1">
    <citation type="submission" date="2016-10" db="EMBL/GenBank/DDBJ databases">
        <authorList>
            <person name="Varghese N."/>
            <person name="Submissions S."/>
        </authorList>
    </citation>
    <scope>NUCLEOTIDE SEQUENCE [LARGE SCALE GENOMIC DNA]</scope>
    <source>
        <strain evidence="8">LMG 25555</strain>
    </source>
</reference>
<dbReference type="CDD" id="cd00438">
    <property type="entry name" value="cupin_RmlC"/>
    <property type="match status" value="1"/>
</dbReference>
<comment type="pathway">
    <text evidence="7">Carbohydrate biosynthesis; dTDP-L-rhamnose biosynthesis.</text>
</comment>
<dbReference type="NCBIfam" id="TIGR01221">
    <property type="entry name" value="rmlC"/>
    <property type="match status" value="1"/>
</dbReference>
<dbReference type="Proteomes" id="UP000183613">
    <property type="component" value="Unassembled WGS sequence"/>
</dbReference>
<dbReference type="UniPathway" id="UPA00124"/>
<comment type="subunit">
    <text evidence="7">Homodimer.</text>
</comment>
<evidence type="ECO:0000256" key="5">
    <source>
        <dbReference type="PIRSR" id="PIRSR600888-1"/>
    </source>
</evidence>
<dbReference type="Pfam" id="PF00908">
    <property type="entry name" value="dTDP_sugar_isom"/>
    <property type="match status" value="1"/>
</dbReference>
<dbReference type="InterPro" id="IPR011051">
    <property type="entry name" value="RmlC_Cupin_sf"/>
</dbReference>
<dbReference type="GO" id="GO:0005829">
    <property type="term" value="C:cytosol"/>
    <property type="evidence" value="ECO:0007669"/>
    <property type="project" value="TreeGrafter"/>
</dbReference>
<protein>
    <recommendedName>
        <fullName evidence="4 7">dTDP-4-dehydrorhamnose 3,5-epimerase</fullName>
        <ecNumber evidence="3 7">5.1.3.13</ecNumber>
    </recommendedName>
    <alternativeName>
        <fullName evidence="7">Thymidine diphospho-4-keto-rhamnose 3,5-epimerase</fullName>
    </alternativeName>
</protein>
<evidence type="ECO:0000256" key="2">
    <source>
        <dbReference type="ARBA" id="ARBA00001997"/>
    </source>
</evidence>
<dbReference type="GO" id="GO:0019305">
    <property type="term" value="P:dTDP-rhamnose biosynthetic process"/>
    <property type="evidence" value="ECO:0007669"/>
    <property type="project" value="UniProtKB-UniRule"/>
</dbReference>
<feature type="active site" description="Proton donor" evidence="5">
    <location>
        <position position="137"/>
    </location>
</feature>
<dbReference type="GO" id="GO:0000271">
    <property type="term" value="P:polysaccharide biosynthetic process"/>
    <property type="evidence" value="ECO:0007669"/>
    <property type="project" value="TreeGrafter"/>
</dbReference>
<evidence type="ECO:0000313" key="9">
    <source>
        <dbReference type="Proteomes" id="UP000183613"/>
    </source>
</evidence>
<dbReference type="PANTHER" id="PTHR21047">
    <property type="entry name" value="DTDP-6-DEOXY-D-GLUCOSE-3,5 EPIMERASE"/>
    <property type="match status" value="1"/>
</dbReference>
<comment type="caution">
    <text evidence="8">The sequence shown here is derived from an EMBL/GenBank/DDBJ whole genome shotgun (WGS) entry which is preliminary data.</text>
</comment>
<dbReference type="RefSeq" id="WP_048358525.1">
    <property type="nucleotide sequence ID" value="NZ_FNUD01000002.1"/>
</dbReference>
<dbReference type="InterPro" id="IPR014710">
    <property type="entry name" value="RmlC-like_jellyroll"/>
</dbReference>
<dbReference type="EMBL" id="FNUD01000002">
    <property type="protein sequence ID" value="SEE85020.1"/>
    <property type="molecule type" value="Genomic_DNA"/>
</dbReference>
<dbReference type="GO" id="GO:0008830">
    <property type="term" value="F:dTDP-4-dehydrorhamnose 3,5-epimerase activity"/>
    <property type="evidence" value="ECO:0007669"/>
    <property type="project" value="UniProtKB-UniRule"/>
</dbReference>
<dbReference type="PATRIC" id="fig|882211.3.peg.616"/>
<evidence type="ECO:0000256" key="3">
    <source>
        <dbReference type="ARBA" id="ARBA00012098"/>
    </source>
</evidence>
<accession>A0A0J6GH79</accession>
<feature type="active site" description="Proton acceptor" evidence="5">
    <location>
        <position position="67"/>
    </location>
</feature>
<evidence type="ECO:0000256" key="1">
    <source>
        <dbReference type="ARBA" id="ARBA00001298"/>
    </source>
</evidence>
<evidence type="ECO:0000256" key="4">
    <source>
        <dbReference type="ARBA" id="ARBA00019595"/>
    </source>
</evidence>
<proteinExistence type="inferred from homology"/>
<organism evidence="8 9">
    <name type="scientific">Pseudomonas deceptionensis</name>
    <dbReference type="NCBI Taxonomy" id="882211"/>
    <lineage>
        <taxon>Bacteria</taxon>
        <taxon>Pseudomonadati</taxon>
        <taxon>Pseudomonadota</taxon>
        <taxon>Gammaproteobacteria</taxon>
        <taxon>Pseudomonadales</taxon>
        <taxon>Pseudomonadaceae</taxon>
        <taxon>Pseudomonas</taxon>
    </lineage>
</organism>
<dbReference type="EC" id="5.1.3.13" evidence="3 7"/>
<dbReference type="AlphaFoldDB" id="A0A0J6GH79"/>
<comment type="function">
    <text evidence="2 7">Catalyzes the epimerization of the C3' and C5'positions of dTDP-6-deoxy-D-xylo-4-hexulose, forming dTDP-6-deoxy-L-lyxo-4-hexulose.</text>
</comment>
<comment type="catalytic activity">
    <reaction evidence="1 7">
        <text>dTDP-4-dehydro-6-deoxy-alpha-D-glucose = dTDP-4-dehydro-beta-L-rhamnose</text>
        <dbReference type="Rhea" id="RHEA:16969"/>
        <dbReference type="ChEBI" id="CHEBI:57649"/>
        <dbReference type="ChEBI" id="CHEBI:62830"/>
        <dbReference type="EC" id="5.1.3.13"/>
    </reaction>
</comment>
<dbReference type="Gene3D" id="2.60.120.10">
    <property type="entry name" value="Jelly Rolls"/>
    <property type="match status" value="1"/>
</dbReference>
<dbReference type="OrthoDB" id="9800680at2"/>
<gene>
    <name evidence="8" type="ORF">SAMN04489800_2440</name>
</gene>
<dbReference type="PANTHER" id="PTHR21047:SF2">
    <property type="entry name" value="THYMIDINE DIPHOSPHO-4-KETO-RHAMNOSE 3,5-EPIMERASE"/>
    <property type="match status" value="1"/>
</dbReference>
<evidence type="ECO:0000256" key="6">
    <source>
        <dbReference type="PIRSR" id="PIRSR600888-3"/>
    </source>
</evidence>
<keyword evidence="9" id="KW-1185">Reference proteome</keyword>
<dbReference type="InterPro" id="IPR000888">
    <property type="entry name" value="RmlC-like"/>
</dbReference>
<name>A0A0J6GH79_PSEDM</name>
<evidence type="ECO:0000256" key="7">
    <source>
        <dbReference type="RuleBase" id="RU364069"/>
    </source>
</evidence>
<sequence length="185" mass="21277">MKITRTEIPDVLLIEPVIFTDSRGWFMETFNEKKFLESLKTLNVAIPKSFVQDNHSCSSKGVLRGLHFQASPYAQGKLVRVVKGAAYDVVVDIRKDSQTYLQWFGIELNCTNNLMLWIPEGFAHGFLTLEDDTHFLYKTTDYYHKESERTILWSDPALSIQWPELGGYIVSQKDSEALTHDEVLI</sequence>
<comment type="similarity">
    <text evidence="7">Belongs to the dTDP-4-dehydrorhamnose 3,5-epimerase family.</text>
</comment>
<dbReference type="SUPFAM" id="SSF51182">
    <property type="entry name" value="RmlC-like cupins"/>
    <property type="match status" value="1"/>
</dbReference>
<keyword evidence="7" id="KW-0413">Isomerase</keyword>